<dbReference type="Pfam" id="PF01180">
    <property type="entry name" value="DHO_dh"/>
    <property type="match status" value="1"/>
</dbReference>
<evidence type="ECO:0000313" key="11">
    <source>
        <dbReference type="Proteomes" id="UP000315925"/>
    </source>
</evidence>
<evidence type="ECO:0000259" key="7">
    <source>
        <dbReference type="Pfam" id="PF01180"/>
    </source>
</evidence>
<evidence type="ECO:0000256" key="6">
    <source>
        <dbReference type="ARBA" id="ARBA00023002"/>
    </source>
</evidence>
<dbReference type="AlphaFoldDB" id="A0A0C1RN02"/>
<dbReference type="GO" id="GO:1990663">
    <property type="term" value="F:dihydroorotate dehydrogenase (fumarate) activity"/>
    <property type="evidence" value="ECO:0007669"/>
    <property type="project" value="UniProtKB-EC"/>
</dbReference>
<dbReference type="InterPro" id="IPR005720">
    <property type="entry name" value="Dihydroorotate_DH_cat"/>
</dbReference>
<accession>A0A0C1RN02</accession>
<proteinExistence type="predicted"/>
<dbReference type="GO" id="GO:0006207">
    <property type="term" value="P:'de novo' pyrimidine nucleobase biosynthetic process"/>
    <property type="evidence" value="ECO:0007669"/>
    <property type="project" value="TreeGrafter"/>
</dbReference>
<dbReference type="EMBL" id="CP037899">
    <property type="protein sequence ID" value="QDQ42628.1"/>
    <property type="molecule type" value="Genomic_DNA"/>
</dbReference>
<dbReference type="OrthoDB" id="9794954at2"/>
<dbReference type="InterPro" id="IPR012135">
    <property type="entry name" value="Dihydroorotate_DH_1_2"/>
</dbReference>
<dbReference type="EMBL" id="JQNX01000001">
    <property type="protein sequence ID" value="KIE59392.1"/>
    <property type="molecule type" value="Genomic_DNA"/>
</dbReference>
<reference evidence="11" key="3">
    <citation type="submission" date="2019-03" db="EMBL/GenBank/DDBJ databases">
        <title>Complete genome of Methylacidiphilum kamchatkense Kam1.</title>
        <authorList>
            <person name="Kruse T."/>
            <person name="Murarilal Ratnadevi C."/>
            <person name="Erikstad H.-A."/>
            <person name="Birkeland N.-K."/>
        </authorList>
    </citation>
    <scope>NUCLEOTIDE SEQUENCE [LARGE SCALE GENOMIC DNA]</scope>
    <source>
        <strain evidence="11">kam1</strain>
    </source>
</reference>
<dbReference type="SUPFAM" id="SSF51395">
    <property type="entry name" value="FMN-linked oxidoreductases"/>
    <property type="match status" value="1"/>
</dbReference>
<dbReference type="RefSeq" id="WP_039720656.1">
    <property type="nucleotide sequence ID" value="NZ_CP037899.1"/>
</dbReference>
<gene>
    <name evidence="8" type="ORF">A946_01455</name>
    <name evidence="9" type="ORF">kam1_1406</name>
</gene>
<evidence type="ECO:0000313" key="10">
    <source>
        <dbReference type="Proteomes" id="UP000031594"/>
    </source>
</evidence>
<protein>
    <submittedName>
        <fullName evidence="8 9">Dihydroorotate dehydrogenase</fullName>
        <ecNumber evidence="9">1.3.98.1</ecNumber>
    </submittedName>
</protein>
<dbReference type="GO" id="GO:0005737">
    <property type="term" value="C:cytoplasm"/>
    <property type="evidence" value="ECO:0007669"/>
    <property type="project" value="InterPro"/>
</dbReference>
<feature type="domain" description="Dihydroorotate dehydrogenase catalytic" evidence="7">
    <location>
        <begin position="87"/>
        <end position="283"/>
    </location>
</feature>
<comment type="pathway">
    <text evidence="2">Pyrimidine metabolism; UMP biosynthesis via de novo pathway.</text>
</comment>
<dbReference type="GO" id="GO:0044205">
    <property type="term" value="P:'de novo' UMP biosynthetic process"/>
    <property type="evidence" value="ECO:0007669"/>
    <property type="project" value="UniProtKB-UniPathway"/>
</dbReference>
<keyword evidence="6 9" id="KW-0560">Oxidoreductase</keyword>
<comment type="cofactor">
    <cofactor evidence="1">
        <name>FMN</name>
        <dbReference type="ChEBI" id="CHEBI:58210"/>
    </cofactor>
</comment>
<evidence type="ECO:0000313" key="8">
    <source>
        <dbReference type="EMBL" id="KIE59392.1"/>
    </source>
</evidence>
<dbReference type="InterPro" id="IPR050074">
    <property type="entry name" value="DHO_dehydrogenase"/>
</dbReference>
<reference evidence="9" key="2">
    <citation type="journal article" date="2019" name="BMC Genomics">
        <title>Complete genome sequence analysis of the thermoacidophilic verrucomicrobial methanotroph 'Candidatus Methylacidiphilum kamchatkense' strain Kam1 and comparison with its closest relatives.</title>
        <authorList>
            <person name="Kruse T."/>
            <person name="Ratnadevi C.M."/>
            <person name="Erikstad H.A."/>
            <person name="Birkeland N.K."/>
        </authorList>
    </citation>
    <scope>NUCLEOTIDE SEQUENCE</scope>
    <source>
        <strain evidence="9">Kam1</strain>
    </source>
</reference>
<dbReference type="PIRSF" id="PIRSF000164">
    <property type="entry name" value="DHO_oxidase"/>
    <property type="match status" value="1"/>
</dbReference>
<evidence type="ECO:0000256" key="3">
    <source>
        <dbReference type="ARBA" id="ARBA00022630"/>
    </source>
</evidence>
<dbReference type="Proteomes" id="UP000031594">
    <property type="component" value="Unassembled WGS sequence"/>
</dbReference>
<dbReference type="InterPro" id="IPR013785">
    <property type="entry name" value="Aldolase_TIM"/>
</dbReference>
<evidence type="ECO:0000313" key="9">
    <source>
        <dbReference type="EMBL" id="QDQ42628.1"/>
    </source>
</evidence>
<name>A0A0C1RN02_9BACT</name>
<dbReference type="KEGG" id="mkc:kam1_1406"/>
<sequence>MTLQVQYLGLTLRSPLVAGASPLSSSLSGIQQLEQAGAAAIVLPSLFEEQIIKEAIAEKHYTDLSGKYAKFSALEDYFSPESYLHLIREAKNKVQIPIIASLNGKSPGWWCRFAKKIEEAGADALELNIFWMPTDMDQSADSIEMFTLDIVRLVRQEIQIPLAVKISPFYTNVGNMAKRFLAAGANGLVLFNRFMQPGINTEKIEIKSQMLLGTSRDTFLSLRWIGILFDRLKVDLAATGGVMEPKDAIQLILVGATIVMLCSALLKNGPEYLNVMEKGLVNWMDKHGYSSLEEWRGLLSQKRCPDPETFERAQYINSLILDREKEKNIGS</sequence>
<keyword evidence="10" id="KW-1185">Reference proteome</keyword>
<evidence type="ECO:0000256" key="5">
    <source>
        <dbReference type="ARBA" id="ARBA00022975"/>
    </source>
</evidence>
<keyword evidence="5" id="KW-0665">Pyrimidine biosynthesis</keyword>
<dbReference type="Gene3D" id="3.20.20.70">
    <property type="entry name" value="Aldolase class I"/>
    <property type="match status" value="1"/>
</dbReference>
<dbReference type="Proteomes" id="UP000315925">
    <property type="component" value="Chromosome"/>
</dbReference>
<keyword evidence="3" id="KW-0285">Flavoprotein</keyword>
<keyword evidence="4" id="KW-0288">FMN</keyword>
<dbReference type="CDD" id="cd04739">
    <property type="entry name" value="DHOD_like"/>
    <property type="match status" value="1"/>
</dbReference>
<dbReference type="EC" id="1.3.98.1" evidence="9"/>
<evidence type="ECO:0000256" key="1">
    <source>
        <dbReference type="ARBA" id="ARBA00001917"/>
    </source>
</evidence>
<evidence type="ECO:0000256" key="4">
    <source>
        <dbReference type="ARBA" id="ARBA00022643"/>
    </source>
</evidence>
<dbReference type="UniPathway" id="UPA00070"/>
<evidence type="ECO:0000256" key="2">
    <source>
        <dbReference type="ARBA" id="ARBA00004725"/>
    </source>
</evidence>
<reference evidence="8 10" key="1">
    <citation type="submission" date="2014-08" db="EMBL/GenBank/DDBJ databases">
        <title>Methylacidiphilum kamchatkense strain Kam1 draft genome sequence.</title>
        <authorList>
            <person name="Birkeland N.-K."/>
            <person name="Erikstad H.A."/>
        </authorList>
    </citation>
    <scope>NUCLEOTIDE SEQUENCE [LARGE SCALE GENOMIC DNA]</scope>
    <source>
        <strain evidence="8 10">Kam1</strain>
    </source>
</reference>
<dbReference type="PANTHER" id="PTHR48109">
    <property type="entry name" value="DIHYDROOROTATE DEHYDROGENASE (QUINONE), MITOCHONDRIAL-RELATED"/>
    <property type="match status" value="1"/>
</dbReference>
<organism evidence="9 11">
    <name type="scientific">Methylacidiphilum kamchatkense Kam1</name>
    <dbReference type="NCBI Taxonomy" id="1202785"/>
    <lineage>
        <taxon>Bacteria</taxon>
        <taxon>Pseudomonadati</taxon>
        <taxon>Verrucomicrobiota</taxon>
        <taxon>Methylacidiphilae</taxon>
        <taxon>Methylacidiphilales</taxon>
        <taxon>Methylacidiphilaceae</taxon>
        <taxon>Methylacidiphilum (ex Ratnadevi et al. 2023)</taxon>
    </lineage>
</organism>
<dbReference type="PANTHER" id="PTHR48109:SF3">
    <property type="entry name" value="SLL0744 PROTEIN"/>
    <property type="match status" value="1"/>
</dbReference>
<dbReference type="NCBIfam" id="NF005741">
    <property type="entry name" value="PRK07565.1"/>
    <property type="match status" value="1"/>
</dbReference>
<dbReference type="STRING" id="1202785.A946_01455"/>